<proteinExistence type="predicted"/>
<keyword evidence="2" id="KW-1133">Transmembrane helix</keyword>
<feature type="compositionally biased region" description="Polar residues" evidence="1">
    <location>
        <begin position="211"/>
        <end position="229"/>
    </location>
</feature>
<dbReference type="HOGENOM" id="CLU_975071_0_0_1"/>
<dbReference type="AlphaFoldDB" id="L7JVR8"/>
<keyword evidence="2" id="KW-0472">Membrane</keyword>
<feature type="non-terminal residue" evidence="3">
    <location>
        <position position="1"/>
    </location>
</feature>
<evidence type="ECO:0000256" key="1">
    <source>
        <dbReference type="SAM" id="MobiDB-lite"/>
    </source>
</evidence>
<feature type="compositionally biased region" description="Basic and acidic residues" evidence="1">
    <location>
        <begin position="195"/>
        <end position="209"/>
    </location>
</feature>
<keyword evidence="4" id="KW-1185">Reference proteome</keyword>
<evidence type="ECO:0000256" key="2">
    <source>
        <dbReference type="SAM" id="Phobius"/>
    </source>
</evidence>
<evidence type="ECO:0000313" key="3">
    <source>
        <dbReference type="EMBL" id="ELQ74837.1"/>
    </source>
</evidence>
<feature type="region of interest" description="Disordered" evidence="1">
    <location>
        <begin position="146"/>
        <end position="286"/>
    </location>
</feature>
<accession>L7JVR8</accession>
<dbReference type="VEuPathDB" id="MicrosporidiaDB:THOM_2237"/>
<evidence type="ECO:0000313" key="4">
    <source>
        <dbReference type="Proteomes" id="UP000011185"/>
    </source>
</evidence>
<dbReference type="InParanoid" id="L7JVR8"/>
<feature type="compositionally biased region" description="Basic and acidic residues" evidence="1">
    <location>
        <begin position="159"/>
        <end position="188"/>
    </location>
</feature>
<dbReference type="Proteomes" id="UP000011185">
    <property type="component" value="Unassembled WGS sequence"/>
</dbReference>
<sequence>VHTMLIPYIAVGTLFALIFGWRNRNTIKSWLGFGQNSHEMMTHGYDSASKVFPADASTLSDQSPQVSKVGDQYDSVDNQREIKTPDDSHCREIRQRTRRGGGIFEERKLQDSGIPEEDQNSINESENEGKKPWSYRDAAREFLRNISLTGASSTSRKKGTNEDVKHQDDTLPMVEKTDGGIKSSHTEENVPSETIRGEIEETQEVKEEENGSTTAVSSQDSINPVTDLTSKLALTPSSSVADITESHTNSEDHKRQSDSLSDSAENIGPEVAPNNGERRRHRHRHD</sequence>
<keyword evidence="2" id="KW-0812">Transmembrane</keyword>
<feature type="compositionally biased region" description="Basic and acidic residues" evidence="1">
    <location>
        <begin position="244"/>
        <end position="257"/>
    </location>
</feature>
<protein>
    <submittedName>
        <fullName evidence="3">Uncharacterized protein</fullName>
    </submittedName>
</protein>
<organism evidence="3 4">
    <name type="scientific">Trachipleistophora hominis</name>
    <name type="common">Microsporidian parasite</name>
    <dbReference type="NCBI Taxonomy" id="72359"/>
    <lineage>
        <taxon>Eukaryota</taxon>
        <taxon>Fungi</taxon>
        <taxon>Fungi incertae sedis</taxon>
        <taxon>Microsporidia</taxon>
        <taxon>Pleistophoridae</taxon>
        <taxon>Trachipleistophora</taxon>
    </lineage>
</organism>
<name>L7JVR8_TRAHO</name>
<dbReference type="EMBL" id="JH994017">
    <property type="protein sequence ID" value="ELQ74837.1"/>
    <property type="molecule type" value="Genomic_DNA"/>
</dbReference>
<gene>
    <name evidence="3" type="ORF">THOM_2237</name>
</gene>
<feature type="transmembrane region" description="Helical" evidence="2">
    <location>
        <begin position="6"/>
        <end position="22"/>
    </location>
</feature>
<reference evidence="3 4" key="1">
    <citation type="journal article" date="2012" name="PLoS Pathog.">
        <title>The genome of the obligate intracellular parasite Trachipleistophora hominis: new insights into microsporidian genome dynamics and reductive evolution.</title>
        <authorList>
            <person name="Heinz E."/>
            <person name="Williams T.A."/>
            <person name="Nakjang S."/>
            <person name="Noel C.J."/>
            <person name="Swan D.C."/>
            <person name="Goldberg A.V."/>
            <person name="Harris S.R."/>
            <person name="Weinmaier T."/>
            <person name="Markert S."/>
            <person name="Becher D."/>
            <person name="Bernhardt J."/>
            <person name="Dagan T."/>
            <person name="Hacker C."/>
            <person name="Lucocq J.M."/>
            <person name="Schweder T."/>
            <person name="Rattei T."/>
            <person name="Hall N."/>
            <person name="Hirt R.P."/>
            <person name="Embley T.M."/>
        </authorList>
    </citation>
    <scope>NUCLEOTIDE SEQUENCE [LARGE SCALE GENOMIC DNA]</scope>
</reference>
<feature type="region of interest" description="Disordered" evidence="1">
    <location>
        <begin position="81"/>
        <end position="133"/>
    </location>
</feature>
<feature type="compositionally biased region" description="Basic and acidic residues" evidence="1">
    <location>
        <begin position="81"/>
        <end position="95"/>
    </location>
</feature>